<name>A0A3P5ZG70_BRACM</name>
<evidence type="ECO:0000256" key="1">
    <source>
        <dbReference type="SAM" id="MobiDB-lite"/>
    </source>
</evidence>
<feature type="compositionally biased region" description="Basic and acidic residues" evidence="1">
    <location>
        <begin position="105"/>
        <end position="115"/>
    </location>
</feature>
<dbReference type="Gramene" id="A05p31370.2_BraZ1">
    <property type="protein sequence ID" value="A05p31370.2_BraZ1.CDS.1"/>
    <property type="gene ID" value="A05g31370.2_BraZ1"/>
</dbReference>
<protein>
    <submittedName>
        <fullName evidence="2">Uncharacterized protein</fullName>
    </submittedName>
</protein>
<gene>
    <name evidence="3" type="ORF">BRAA05T21454Z</name>
    <name evidence="2" type="ORF">BRAPAZ1V2_A05P31370.2</name>
</gene>
<proteinExistence type="predicted"/>
<dbReference type="EMBL" id="LR031570">
    <property type="protein sequence ID" value="VDC71740.1"/>
    <property type="molecule type" value="Genomic_DNA"/>
</dbReference>
<sequence length="127" mass="14101">MELVDHPVDGMLEEEIDGEDLLELDLMEMEGNQSQPRPIEVKGRSSNKKPKGTKKLGVKRNAPLSINNRKFEVLRRGSPSKRSASIGAHAEGGGEKLRRRYGSNKGKDNASKHDGLMSSKYSSHQYP</sequence>
<reference evidence="3" key="1">
    <citation type="submission" date="2018-11" db="EMBL/GenBank/DDBJ databases">
        <authorList>
            <consortium name="Genoscope - CEA"/>
            <person name="William W."/>
        </authorList>
    </citation>
    <scope>NUCLEOTIDE SEQUENCE</scope>
</reference>
<accession>A0A3P5ZG70</accession>
<evidence type="ECO:0000313" key="2">
    <source>
        <dbReference type="EMBL" id="CAG7876616.1"/>
    </source>
</evidence>
<organism evidence="3">
    <name type="scientific">Brassica campestris</name>
    <name type="common">Field mustard</name>
    <dbReference type="NCBI Taxonomy" id="3711"/>
    <lineage>
        <taxon>Eukaryota</taxon>
        <taxon>Viridiplantae</taxon>
        <taxon>Streptophyta</taxon>
        <taxon>Embryophyta</taxon>
        <taxon>Tracheophyta</taxon>
        <taxon>Spermatophyta</taxon>
        <taxon>Magnoliopsida</taxon>
        <taxon>eudicotyledons</taxon>
        <taxon>Gunneridae</taxon>
        <taxon>Pentapetalae</taxon>
        <taxon>rosids</taxon>
        <taxon>malvids</taxon>
        <taxon>Brassicales</taxon>
        <taxon>Brassicaceae</taxon>
        <taxon>Brassiceae</taxon>
        <taxon>Brassica</taxon>
    </lineage>
</organism>
<feature type="region of interest" description="Disordered" evidence="1">
    <location>
        <begin position="27"/>
        <end position="127"/>
    </location>
</feature>
<feature type="compositionally biased region" description="Basic residues" evidence="1">
    <location>
        <begin position="45"/>
        <end position="58"/>
    </location>
</feature>
<dbReference type="EMBL" id="LS974621">
    <property type="protein sequence ID" value="CAG7876616.1"/>
    <property type="molecule type" value="Genomic_DNA"/>
</dbReference>
<dbReference type="Proteomes" id="UP000694005">
    <property type="component" value="Chromosome A05"/>
</dbReference>
<dbReference type="AlphaFoldDB" id="A0A3P5ZG70"/>
<evidence type="ECO:0000313" key="3">
    <source>
        <dbReference type="EMBL" id="VDC71740.1"/>
    </source>
</evidence>